<reference evidence="1 2" key="1">
    <citation type="journal article" date="2018" name="Front. Plant Sci.">
        <title>Red Clover (Trifolium pratense) and Zigzag Clover (T. medium) - A Picture of Genomic Similarities and Differences.</title>
        <authorList>
            <person name="Dluhosova J."/>
            <person name="Istvanek J."/>
            <person name="Nedelnik J."/>
            <person name="Repkova J."/>
        </authorList>
    </citation>
    <scope>NUCLEOTIDE SEQUENCE [LARGE SCALE GENOMIC DNA]</scope>
    <source>
        <strain evidence="2">cv. 10/8</strain>
        <tissue evidence="1">Leaf</tissue>
    </source>
</reference>
<keyword evidence="2" id="KW-1185">Reference proteome</keyword>
<accession>A0A392PD85</accession>
<dbReference type="PANTHER" id="PTHR35317:SF35">
    <property type="entry name" value="DUF4219 DOMAIN-CONTAINING PROTEIN"/>
    <property type="match status" value="1"/>
</dbReference>
<dbReference type="Proteomes" id="UP000265520">
    <property type="component" value="Unassembled WGS sequence"/>
</dbReference>
<sequence>MDKEGGFVTKPPLLTGPDNYDYWKSRMGAFLKSIDSRTWKALLKGWETPFVLDKDGNKTAIKKPEDEWSRDEDELALGNSKTLNAIFNEVDMNMFRLIKRCTVAKDAWEILRNAHEGTTKVKLSKLQMLSTNFENLYMKVEESIHDFHMNVLEFSNSFDVLGETIPAEKLYHDFK</sequence>
<evidence type="ECO:0000313" key="2">
    <source>
        <dbReference type="Proteomes" id="UP000265520"/>
    </source>
</evidence>
<name>A0A392PD85_9FABA</name>
<evidence type="ECO:0000313" key="1">
    <source>
        <dbReference type="EMBL" id="MCI10083.1"/>
    </source>
</evidence>
<organism evidence="1 2">
    <name type="scientific">Trifolium medium</name>
    <dbReference type="NCBI Taxonomy" id="97028"/>
    <lineage>
        <taxon>Eukaryota</taxon>
        <taxon>Viridiplantae</taxon>
        <taxon>Streptophyta</taxon>
        <taxon>Embryophyta</taxon>
        <taxon>Tracheophyta</taxon>
        <taxon>Spermatophyta</taxon>
        <taxon>Magnoliopsida</taxon>
        <taxon>eudicotyledons</taxon>
        <taxon>Gunneridae</taxon>
        <taxon>Pentapetalae</taxon>
        <taxon>rosids</taxon>
        <taxon>fabids</taxon>
        <taxon>Fabales</taxon>
        <taxon>Fabaceae</taxon>
        <taxon>Papilionoideae</taxon>
        <taxon>50 kb inversion clade</taxon>
        <taxon>NPAAA clade</taxon>
        <taxon>Hologalegina</taxon>
        <taxon>IRL clade</taxon>
        <taxon>Trifolieae</taxon>
        <taxon>Trifolium</taxon>
    </lineage>
</organism>
<proteinExistence type="predicted"/>
<protein>
    <submittedName>
        <fullName evidence="1">Gag-pol polyprotein</fullName>
    </submittedName>
</protein>
<comment type="caution">
    <text evidence="1">The sequence shown here is derived from an EMBL/GenBank/DDBJ whole genome shotgun (WGS) entry which is preliminary data.</text>
</comment>
<dbReference type="PANTHER" id="PTHR35317">
    <property type="entry name" value="OS04G0629600 PROTEIN"/>
    <property type="match status" value="1"/>
</dbReference>
<dbReference type="AlphaFoldDB" id="A0A392PD85"/>
<dbReference type="EMBL" id="LXQA010074974">
    <property type="protein sequence ID" value="MCI10083.1"/>
    <property type="molecule type" value="Genomic_DNA"/>
</dbReference>
<dbReference type="Pfam" id="PF14223">
    <property type="entry name" value="Retrotran_gag_2"/>
    <property type="match status" value="1"/>
</dbReference>